<name>A0A5C1ABA1_9BACT</name>
<sequence length="235" mass="26538">MSNPTATPWLSYWQTLPPGRLLFHPEGEAFAHNFRQAIRPAATDRLLDYGCGFGHVAGLLAPHVGEVRVWDAAPAMCDRAAANLSQFPNVRPWDETERDFNLILVNSVVQYLSPGELTRNLRRWEQLLAVGGRLILSDVSEPGHSVLSDMWSLFRFSVRRGYFLSAVWNTLAERRRYNATAQSCPLYHPAKADLELFAAAAGLTVRYLPHNLTHFAGRYTAVLTRTPHAPRHREH</sequence>
<reference evidence="2" key="1">
    <citation type="submission" date="2019-08" db="EMBL/GenBank/DDBJ databases">
        <title>Limnoglobus roseus gen. nov., sp. nov., a novel freshwater planctomycete with a giant genome from the family Gemmataceae.</title>
        <authorList>
            <person name="Kulichevskaya I.S."/>
            <person name="Naumoff D.G."/>
            <person name="Miroshnikov K."/>
            <person name="Ivanova A."/>
            <person name="Philippov D.A."/>
            <person name="Hakobyan A."/>
            <person name="Rijpstra I.C."/>
            <person name="Sinninghe Damste J.S."/>
            <person name="Liesack W."/>
            <person name="Dedysh S.N."/>
        </authorList>
    </citation>
    <scope>NUCLEOTIDE SEQUENCE [LARGE SCALE GENOMIC DNA]</scope>
    <source>
        <strain evidence="2">PX52</strain>
    </source>
</reference>
<proteinExistence type="predicted"/>
<accession>A0A5C1ABA1</accession>
<keyword evidence="1" id="KW-0489">Methyltransferase</keyword>
<dbReference type="RefSeq" id="WP_149110121.1">
    <property type="nucleotide sequence ID" value="NZ_CP042425.1"/>
</dbReference>
<organism evidence="1 2">
    <name type="scientific">Limnoglobus roseus</name>
    <dbReference type="NCBI Taxonomy" id="2598579"/>
    <lineage>
        <taxon>Bacteria</taxon>
        <taxon>Pseudomonadati</taxon>
        <taxon>Planctomycetota</taxon>
        <taxon>Planctomycetia</taxon>
        <taxon>Gemmatales</taxon>
        <taxon>Gemmataceae</taxon>
        <taxon>Limnoglobus</taxon>
    </lineage>
</organism>
<keyword evidence="1" id="KW-0808">Transferase</keyword>
<dbReference type="OrthoDB" id="9790023at2"/>
<dbReference type="CDD" id="cd02440">
    <property type="entry name" value="AdoMet_MTases"/>
    <property type="match status" value="1"/>
</dbReference>
<evidence type="ECO:0000313" key="2">
    <source>
        <dbReference type="Proteomes" id="UP000324974"/>
    </source>
</evidence>
<dbReference type="EMBL" id="CP042425">
    <property type="protein sequence ID" value="QEL15296.1"/>
    <property type="molecule type" value="Genomic_DNA"/>
</dbReference>
<dbReference type="EC" id="2.1.1.144" evidence="1"/>
<evidence type="ECO:0000313" key="1">
    <source>
        <dbReference type="EMBL" id="QEL15296.1"/>
    </source>
</evidence>
<gene>
    <name evidence="1" type="primary">tam</name>
    <name evidence="1" type="ORF">PX52LOC_02211</name>
</gene>
<dbReference type="Pfam" id="PF13489">
    <property type="entry name" value="Methyltransf_23"/>
    <property type="match status" value="1"/>
</dbReference>
<dbReference type="SUPFAM" id="SSF53335">
    <property type="entry name" value="S-adenosyl-L-methionine-dependent methyltransferases"/>
    <property type="match status" value="1"/>
</dbReference>
<dbReference type="Proteomes" id="UP000324974">
    <property type="component" value="Chromosome"/>
</dbReference>
<protein>
    <submittedName>
        <fullName evidence="1">Trans-aconitate 2-methyltransferase</fullName>
        <ecNumber evidence="1">2.1.1.144</ecNumber>
    </submittedName>
</protein>
<dbReference type="KEGG" id="lrs:PX52LOC_02211"/>
<dbReference type="GO" id="GO:0030798">
    <property type="term" value="F:trans-aconitate 2-methyltransferase activity"/>
    <property type="evidence" value="ECO:0007669"/>
    <property type="project" value="UniProtKB-EC"/>
</dbReference>
<dbReference type="AlphaFoldDB" id="A0A5C1ABA1"/>
<dbReference type="GO" id="GO:0032259">
    <property type="term" value="P:methylation"/>
    <property type="evidence" value="ECO:0007669"/>
    <property type="project" value="UniProtKB-KW"/>
</dbReference>
<dbReference type="InterPro" id="IPR029063">
    <property type="entry name" value="SAM-dependent_MTases_sf"/>
</dbReference>
<keyword evidence="2" id="KW-1185">Reference proteome</keyword>
<dbReference type="Gene3D" id="3.40.50.150">
    <property type="entry name" value="Vaccinia Virus protein VP39"/>
    <property type="match status" value="1"/>
</dbReference>